<gene>
    <name evidence="3" type="ORF">ACFSFX_17285</name>
</gene>
<dbReference type="EMBL" id="JBHUGA010000067">
    <property type="protein sequence ID" value="MFD1848341.1"/>
    <property type="molecule type" value="Genomic_DNA"/>
</dbReference>
<dbReference type="Pfam" id="PF10646">
    <property type="entry name" value="Germane"/>
    <property type="match status" value="1"/>
</dbReference>
<evidence type="ECO:0000313" key="3">
    <source>
        <dbReference type="EMBL" id="MFD1848341.1"/>
    </source>
</evidence>
<evidence type="ECO:0000259" key="2">
    <source>
        <dbReference type="SMART" id="SM00909"/>
    </source>
</evidence>
<dbReference type="InterPro" id="IPR019606">
    <property type="entry name" value="GerMN"/>
</dbReference>
<feature type="domain" description="GerMN" evidence="2">
    <location>
        <begin position="102"/>
        <end position="199"/>
    </location>
</feature>
<organism evidence="3 4">
    <name type="scientific">Arthrobacter flavus</name>
    <dbReference type="NCBI Taxonomy" id="95172"/>
    <lineage>
        <taxon>Bacteria</taxon>
        <taxon>Bacillati</taxon>
        <taxon>Actinomycetota</taxon>
        <taxon>Actinomycetes</taxon>
        <taxon>Micrococcales</taxon>
        <taxon>Micrococcaceae</taxon>
        <taxon>Arthrobacter</taxon>
    </lineage>
</organism>
<evidence type="ECO:0000256" key="1">
    <source>
        <dbReference type="SAM" id="MobiDB-lite"/>
    </source>
</evidence>
<proteinExistence type="predicted"/>
<keyword evidence="4" id="KW-1185">Reference proteome</keyword>
<dbReference type="RefSeq" id="WP_343881993.1">
    <property type="nucleotide sequence ID" value="NZ_BAAAIJ010000059.1"/>
</dbReference>
<dbReference type="SMART" id="SM00909">
    <property type="entry name" value="Germane"/>
    <property type="match status" value="1"/>
</dbReference>
<sequence>MEWSFPRDAARRRSGRALSITALIALAGLGLAGCTPAPGGDAAASLSGEANTSAGPSTAEHSVVTESTTLRNLLPVYWLGDNDGSIQLYREFLDGGKGGDPIAAAVQAMTANSPTDPDYFGSWSPAESVSASISPDNVITVDISADAFNTPLDQGAAYRAIQQLVYTATAAASNAGLVSGGDPSRVVVLVDGAAGYTAFGHIELGGQLQRDATLMAPIWIIEPQQGAVRDQPTITVSGSGRTENAVLHWRIDEVTGDELESYRSGTVGLEASTSSPGLFEFTIALVPGEYEISVFDRPQAGQENRELDTDTKRVVVQ</sequence>
<dbReference type="PROSITE" id="PS51257">
    <property type="entry name" value="PROKAR_LIPOPROTEIN"/>
    <property type="match status" value="1"/>
</dbReference>
<protein>
    <submittedName>
        <fullName evidence="3">GerMN domain-containing protein</fullName>
    </submittedName>
</protein>
<reference evidence="4" key="1">
    <citation type="journal article" date="2019" name="Int. J. Syst. Evol. Microbiol.">
        <title>The Global Catalogue of Microorganisms (GCM) 10K type strain sequencing project: providing services to taxonomists for standard genome sequencing and annotation.</title>
        <authorList>
            <consortium name="The Broad Institute Genomics Platform"/>
            <consortium name="The Broad Institute Genome Sequencing Center for Infectious Disease"/>
            <person name="Wu L."/>
            <person name="Ma J."/>
        </authorList>
    </citation>
    <scope>NUCLEOTIDE SEQUENCE [LARGE SCALE GENOMIC DNA]</scope>
    <source>
        <strain evidence="4">JCM 11496</strain>
    </source>
</reference>
<comment type="caution">
    <text evidence="3">The sequence shown here is derived from an EMBL/GenBank/DDBJ whole genome shotgun (WGS) entry which is preliminary data.</text>
</comment>
<evidence type="ECO:0000313" key="4">
    <source>
        <dbReference type="Proteomes" id="UP001597307"/>
    </source>
</evidence>
<accession>A0ABW4QCH3</accession>
<dbReference type="Proteomes" id="UP001597307">
    <property type="component" value="Unassembled WGS sequence"/>
</dbReference>
<feature type="compositionally biased region" description="Polar residues" evidence="1">
    <location>
        <begin position="48"/>
        <end position="61"/>
    </location>
</feature>
<feature type="region of interest" description="Disordered" evidence="1">
    <location>
        <begin position="40"/>
        <end position="61"/>
    </location>
</feature>
<name>A0ABW4QCH3_9MICC</name>